<dbReference type="EMBL" id="BJOC01000026">
    <property type="protein sequence ID" value="GED23012.1"/>
    <property type="molecule type" value="Genomic_DNA"/>
</dbReference>
<evidence type="ECO:0000313" key="3">
    <source>
        <dbReference type="Proteomes" id="UP000319812"/>
    </source>
</evidence>
<feature type="transmembrane region" description="Helical" evidence="1">
    <location>
        <begin position="213"/>
        <end position="232"/>
    </location>
</feature>
<keyword evidence="1" id="KW-0812">Transmembrane</keyword>
<organism evidence="2 3">
    <name type="scientific">Halomonas halmophila</name>
    <dbReference type="NCBI Taxonomy" id="252"/>
    <lineage>
        <taxon>Bacteria</taxon>
        <taxon>Pseudomonadati</taxon>
        <taxon>Pseudomonadota</taxon>
        <taxon>Gammaproteobacteria</taxon>
        <taxon>Oceanospirillales</taxon>
        <taxon>Halomonadaceae</taxon>
        <taxon>Halomonas</taxon>
    </lineage>
</organism>
<dbReference type="RefSeq" id="WP_141320300.1">
    <property type="nucleotide sequence ID" value="NZ_BJOC01000026.1"/>
</dbReference>
<feature type="transmembrane region" description="Helical" evidence="1">
    <location>
        <begin position="33"/>
        <end position="52"/>
    </location>
</feature>
<feature type="transmembrane region" description="Helical" evidence="1">
    <location>
        <begin position="179"/>
        <end position="201"/>
    </location>
</feature>
<comment type="caution">
    <text evidence="2">The sequence shown here is derived from an EMBL/GenBank/DDBJ whole genome shotgun (WGS) entry which is preliminary data.</text>
</comment>
<gene>
    <name evidence="2" type="ORF">HHA01_19890</name>
</gene>
<dbReference type="Proteomes" id="UP000319812">
    <property type="component" value="Unassembled WGS sequence"/>
</dbReference>
<sequence>MEVPLEWQLAKLLVSIGVVLGLSVIAERLSTRAAGLLSGYPLGTAIALFFIGLEISPGFAAESAVHTLAGFTATLALGGGYLLCGRRDGFRGVLTGTLGGLIAWGLMSLMLTHFDVNRLGGTLITLVAILAFMRLYRHVPDTAATPRGGFSWPALALRAGLAASIIFLITGLAHVVPSAWAGVMAAFPVTMYPFLVILHLTHGAGPVATVIKHYPAGLGSLLCYTLCVSLAYDALGLTWGTLVGFAAATLWLLAWTRGQAQWQQRRSVTEDPEATR</sequence>
<keyword evidence="1" id="KW-0472">Membrane</keyword>
<proteinExistence type="predicted"/>
<dbReference type="AlphaFoldDB" id="A0A4Y4EYG4"/>
<feature type="transmembrane region" description="Helical" evidence="1">
    <location>
        <begin position="116"/>
        <end position="135"/>
    </location>
</feature>
<name>A0A4Y4EYG4_9GAMM</name>
<evidence type="ECO:0000256" key="1">
    <source>
        <dbReference type="SAM" id="Phobius"/>
    </source>
</evidence>
<feature type="transmembrane region" description="Helical" evidence="1">
    <location>
        <begin position="6"/>
        <end position="26"/>
    </location>
</feature>
<feature type="transmembrane region" description="Helical" evidence="1">
    <location>
        <begin position="238"/>
        <end position="256"/>
    </location>
</feature>
<feature type="transmembrane region" description="Helical" evidence="1">
    <location>
        <begin position="155"/>
        <end position="173"/>
    </location>
</feature>
<feature type="transmembrane region" description="Helical" evidence="1">
    <location>
        <begin position="90"/>
        <end position="110"/>
    </location>
</feature>
<feature type="transmembrane region" description="Helical" evidence="1">
    <location>
        <begin position="64"/>
        <end position="83"/>
    </location>
</feature>
<reference evidence="2 3" key="1">
    <citation type="submission" date="2019-06" db="EMBL/GenBank/DDBJ databases">
        <title>Whole genome shotgun sequence of Halomonas halmophila NBRC 15537.</title>
        <authorList>
            <person name="Hosoyama A."/>
            <person name="Uohara A."/>
            <person name="Ohji S."/>
            <person name="Ichikawa N."/>
        </authorList>
    </citation>
    <scope>NUCLEOTIDE SEQUENCE [LARGE SCALE GENOMIC DNA]</scope>
    <source>
        <strain evidence="2 3">NBRC 15537</strain>
    </source>
</reference>
<keyword evidence="1" id="KW-1133">Transmembrane helix</keyword>
<dbReference type="OrthoDB" id="5457281at2"/>
<accession>A0A4Y4EYG4</accession>
<evidence type="ECO:0000313" key="2">
    <source>
        <dbReference type="EMBL" id="GED23012.1"/>
    </source>
</evidence>
<protein>
    <submittedName>
        <fullName evidence="2">Uncharacterized protein</fullName>
    </submittedName>
</protein>
<keyword evidence="3" id="KW-1185">Reference proteome</keyword>